<dbReference type="InterPro" id="IPR018870">
    <property type="entry name" value="Tti2"/>
</dbReference>
<dbReference type="EMBL" id="MU863628">
    <property type="protein sequence ID" value="KAK4103520.1"/>
    <property type="molecule type" value="Genomic_DNA"/>
</dbReference>
<dbReference type="GO" id="GO:0005634">
    <property type="term" value="C:nucleus"/>
    <property type="evidence" value="ECO:0007669"/>
    <property type="project" value="TreeGrafter"/>
</dbReference>
<dbReference type="Proteomes" id="UP001305647">
    <property type="component" value="Unassembled WGS sequence"/>
</dbReference>
<sequence>MSWFKQLSIEAGFASDLEATNEARDKLSKYVPESFTLKELADGASDCLSEAGSATLREVRVMRNHLVSVLTCLRLEGRIVHGSSSTDRDTVRELAWNIAKVIAPVVPREASPSDNGDSAETPNQDSLETGQALVQKCWAISSFGVQALEALLKRTDDTVRLDDDVLYTLLVYTDDDQSWASRETKASARELLEQQFSVPGSPTKEQFLTETLLQHYLRPLFSKSEPSSITASGRKAEYTDSAATRAATMPDESALTKPWKYTDLRAIPALAWAVREADTQLIAKHWPLFIPVLLTLVDDPANLVRRRGLLILNDFLAKLPDRTLRDTGLAKVFEDAVFPALTFLPSLTPENESFQLLPPAYGALRSLANKQPAVSKDGIPGGPKKALLDKVLRDGVFMGFFHAREHVRIVEVLCQQTAAVLSEMGVHAVKHLKDLIPMLSSIMTDPFAPLAPGTLLSAIKALQAVLANCWPRIPGSPSQDEIINALVLCWLHAAEHDHADGDEHHAQIEQELLTSFKALAAVLKTASGENEQATDLASHVAPLVAKEPRLAKLFPPN</sequence>
<proteinExistence type="inferred from homology"/>
<organism evidence="3 4">
    <name type="scientific">Parathielavia hyrcaniae</name>
    <dbReference type="NCBI Taxonomy" id="113614"/>
    <lineage>
        <taxon>Eukaryota</taxon>
        <taxon>Fungi</taxon>
        <taxon>Dikarya</taxon>
        <taxon>Ascomycota</taxon>
        <taxon>Pezizomycotina</taxon>
        <taxon>Sordariomycetes</taxon>
        <taxon>Sordariomycetidae</taxon>
        <taxon>Sordariales</taxon>
        <taxon>Chaetomiaceae</taxon>
        <taxon>Parathielavia</taxon>
    </lineage>
</organism>
<protein>
    <submittedName>
        <fullName evidence="3">Uncharacterized protein</fullName>
    </submittedName>
</protein>
<dbReference type="PANTHER" id="PTHR32226">
    <property type="entry name" value="TELO2-INTERACTING PROTEIN 2"/>
    <property type="match status" value="1"/>
</dbReference>
<dbReference type="AlphaFoldDB" id="A0AAN6Q867"/>
<comment type="caution">
    <text evidence="3">The sequence shown here is derived from an EMBL/GenBank/DDBJ whole genome shotgun (WGS) entry which is preliminary data.</text>
</comment>
<dbReference type="PANTHER" id="PTHR32226:SF2">
    <property type="entry name" value="TELO2-INTERACTING PROTEIN 2"/>
    <property type="match status" value="1"/>
</dbReference>
<dbReference type="GO" id="GO:0110078">
    <property type="term" value="C:TTT Hsp90 cochaperone complex"/>
    <property type="evidence" value="ECO:0007669"/>
    <property type="project" value="InterPro"/>
</dbReference>
<name>A0AAN6Q867_9PEZI</name>
<gene>
    <name evidence="3" type="ORF">N658DRAFT_494005</name>
</gene>
<evidence type="ECO:0000313" key="3">
    <source>
        <dbReference type="EMBL" id="KAK4103520.1"/>
    </source>
</evidence>
<keyword evidence="4" id="KW-1185">Reference proteome</keyword>
<dbReference type="InterPro" id="IPR016024">
    <property type="entry name" value="ARM-type_fold"/>
</dbReference>
<evidence type="ECO:0000313" key="4">
    <source>
        <dbReference type="Proteomes" id="UP001305647"/>
    </source>
</evidence>
<reference evidence="3" key="2">
    <citation type="submission" date="2023-05" db="EMBL/GenBank/DDBJ databases">
        <authorList>
            <consortium name="Lawrence Berkeley National Laboratory"/>
            <person name="Steindorff A."/>
            <person name="Hensen N."/>
            <person name="Bonometti L."/>
            <person name="Westerberg I."/>
            <person name="Brannstrom I.O."/>
            <person name="Guillou S."/>
            <person name="Cros-Aarteil S."/>
            <person name="Calhoun S."/>
            <person name="Haridas S."/>
            <person name="Kuo A."/>
            <person name="Mondo S."/>
            <person name="Pangilinan J."/>
            <person name="Riley R."/>
            <person name="Labutti K."/>
            <person name="Andreopoulos B."/>
            <person name="Lipzen A."/>
            <person name="Chen C."/>
            <person name="Yanf M."/>
            <person name="Daum C."/>
            <person name="Ng V."/>
            <person name="Clum A."/>
            <person name="Ohm R."/>
            <person name="Martin F."/>
            <person name="Silar P."/>
            <person name="Natvig D."/>
            <person name="Lalanne C."/>
            <person name="Gautier V."/>
            <person name="Ament-Velasquez S.L."/>
            <person name="Kruys A."/>
            <person name="Hutchinson M.I."/>
            <person name="Powell A.J."/>
            <person name="Barry K."/>
            <person name="Miller A.N."/>
            <person name="Grigoriev I.V."/>
            <person name="Debuchy R."/>
            <person name="Gladieux P."/>
            <person name="Thoren M.H."/>
            <person name="Johannesson H."/>
        </authorList>
    </citation>
    <scope>NUCLEOTIDE SEQUENCE</scope>
    <source>
        <strain evidence="3">CBS 757.83</strain>
    </source>
</reference>
<comment type="similarity">
    <text evidence="1">Belongs to the TTI2 family.</text>
</comment>
<feature type="region of interest" description="Disordered" evidence="2">
    <location>
        <begin position="107"/>
        <end position="126"/>
    </location>
</feature>
<evidence type="ECO:0000256" key="2">
    <source>
        <dbReference type="SAM" id="MobiDB-lite"/>
    </source>
</evidence>
<dbReference type="SUPFAM" id="SSF48371">
    <property type="entry name" value="ARM repeat"/>
    <property type="match status" value="1"/>
</dbReference>
<evidence type="ECO:0000256" key="1">
    <source>
        <dbReference type="ARBA" id="ARBA00034736"/>
    </source>
</evidence>
<dbReference type="Pfam" id="PF10521">
    <property type="entry name" value="Tti2"/>
    <property type="match status" value="1"/>
</dbReference>
<feature type="compositionally biased region" description="Polar residues" evidence="2">
    <location>
        <begin position="112"/>
        <end position="126"/>
    </location>
</feature>
<accession>A0AAN6Q867</accession>
<reference evidence="3" key="1">
    <citation type="journal article" date="2023" name="Mol. Phylogenet. Evol.">
        <title>Genome-scale phylogeny and comparative genomics of the fungal order Sordariales.</title>
        <authorList>
            <person name="Hensen N."/>
            <person name="Bonometti L."/>
            <person name="Westerberg I."/>
            <person name="Brannstrom I.O."/>
            <person name="Guillou S."/>
            <person name="Cros-Aarteil S."/>
            <person name="Calhoun S."/>
            <person name="Haridas S."/>
            <person name="Kuo A."/>
            <person name="Mondo S."/>
            <person name="Pangilinan J."/>
            <person name="Riley R."/>
            <person name="LaButti K."/>
            <person name="Andreopoulos B."/>
            <person name="Lipzen A."/>
            <person name="Chen C."/>
            <person name="Yan M."/>
            <person name="Daum C."/>
            <person name="Ng V."/>
            <person name="Clum A."/>
            <person name="Steindorff A."/>
            <person name="Ohm R.A."/>
            <person name="Martin F."/>
            <person name="Silar P."/>
            <person name="Natvig D.O."/>
            <person name="Lalanne C."/>
            <person name="Gautier V."/>
            <person name="Ament-Velasquez S.L."/>
            <person name="Kruys A."/>
            <person name="Hutchinson M.I."/>
            <person name="Powell A.J."/>
            <person name="Barry K."/>
            <person name="Miller A.N."/>
            <person name="Grigoriev I.V."/>
            <person name="Debuchy R."/>
            <person name="Gladieux P."/>
            <person name="Hiltunen Thoren M."/>
            <person name="Johannesson H."/>
        </authorList>
    </citation>
    <scope>NUCLEOTIDE SEQUENCE</scope>
    <source>
        <strain evidence="3">CBS 757.83</strain>
    </source>
</reference>
<dbReference type="GO" id="GO:0005829">
    <property type="term" value="C:cytosol"/>
    <property type="evidence" value="ECO:0007669"/>
    <property type="project" value="TreeGrafter"/>
</dbReference>